<dbReference type="Proteomes" id="UP000007599">
    <property type="component" value="Chromosome I"/>
</dbReference>
<dbReference type="GO" id="GO:0015937">
    <property type="term" value="P:coenzyme A biosynthetic process"/>
    <property type="evidence" value="ECO:0007669"/>
    <property type="project" value="UniProtKB-ARBA"/>
</dbReference>
<dbReference type="HOGENOM" id="CLU_033319_1_0_10"/>
<protein>
    <submittedName>
        <fullName evidence="2">Probable Phosphopantothenate--cysteine ligase</fullName>
        <ecNumber evidence="2">6.3.2.5</ecNumber>
    </submittedName>
</protein>
<sequence length="225" mass="25274">MKSLLQNKKILITAGPTREYLDPVRFISNESSGKMGYAIAEALHQFGADVYLVSGPVTISYSFPEEKIIHAKSAKQMYDACLPFFDTLDIAVFCAAVADYTPKTNYNQKIKKIENEIAIEFVKNIDIAFEFGKIKKQHQKSVGFALETNNVLDNTKAKLKKKNFDLIVSNSPNKDEGFGYDTNKICIIDQKLSLKSFQLKSKQEVAQDIVNAIIEMYNPVEIASI</sequence>
<dbReference type="EC" id="6.3.2.5" evidence="2"/>
<reference evidence="3" key="2">
    <citation type="submission" date="2012-03" db="EMBL/GenBank/DDBJ databases">
        <title>Complete genome sequence of Flavobacterium indicum GPTSA100-9T, isolated from warm spring water.</title>
        <authorList>
            <person name="Barbier P."/>
            <person name="Houel A."/>
            <person name="Loux V."/>
            <person name="Poulain J."/>
            <person name="Bernardet J.-F."/>
            <person name="Touchon M."/>
            <person name="Duchaud E."/>
        </authorList>
    </citation>
    <scope>NUCLEOTIDE SEQUENCE [LARGE SCALE GENOMIC DNA]</scope>
    <source>
        <strain evidence="3">DSM 17447 / CIP 109464 / GPTSA100-9</strain>
    </source>
</reference>
<dbReference type="PATRIC" id="fig|1094466.5.peg.1624"/>
<dbReference type="STRING" id="1094466.KQS_08300"/>
<keyword evidence="3" id="KW-1185">Reference proteome</keyword>
<dbReference type="GO" id="GO:0004632">
    <property type="term" value="F:phosphopantothenate--cysteine ligase activity"/>
    <property type="evidence" value="ECO:0007669"/>
    <property type="project" value="UniProtKB-EC"/>
</dbReference>
<evidence type="ECO:0000313" key="2">
    <source>
        <dbReference type="EMBL" id="CCG53597.1"/>
    </source>
</evidence>
<name>H8XTL7_FLAIG</name>
<organism evidence="2 3">
    <name type="scientific">Flavobacterium indicum (strain DSM 17447 / CIP 109464 / GPTSA100-9)</name>
    <dbReference type="NCBI Taxonomy" id="1094466"/>
    <lineage>
        <taxon>Bacteria</taxon>
        <taxon>Pseudomonadati</taxon>
        <taxon>Bacteroidota</taxon>
        <taxon>Flavobacteriia</taxon>
        <taxon>Flavobacteriales</taxon>
        <taxon>Flavobacteriaceae</taxon>
        <taxon>Flavobacterium</taxon>
    </lineage>
</organism>
<dbReference type="Gene3D" id="3.40.50.10300">
    <property type="entry name" value="CoaB-like"/>
    <property type="match status" value="1"/>
</dbReference>
<gene>
    <name evidence="2" type="ordered locus">KQS_08300</name>
</gene>
<dbReference type="eggNOG" id="COG0452">
    <property type="taxonomic scope" value="Bacteria"/>
</dbReference>
<dbReference type="EMBL" id="HE774682">
    <property type="protein sequence ID" value="CCG53597.1"/>
    <property type="molecule type" value="Genomic_DNA"/>
</dbReference>
<dbReference type="KEGG" id="fin:KQS_08300"/>
<evidence type="ECO:0000259" key="1">
    <source>
        <dbReference type="Pfam" id="PF04127"/>
    </source>
</evidence>
<proteinExistence type="predicted"/>
<dbReference type="InterPro" id="IPR007085">
    <property type="entry name" value="DNA/pantothenate-metab_flavo_C"/>
</dbReference>
<reference evidence="2 3" key="1">
    <citation type="journal article" date="2012" name="J. Bacteriol.">
        <title>Complete Genome Sequence of Flavobacterium indicum GPSTA100-9T, Isolated from Warm Spring Water.</title>
        <authorList>
            <person name="Barbier P."/>
            <person name="Houel A."/>
            <person name="Loux V."/>
            <person name="Poulain J."/>
            <person name="Bernardet J.F."/>
            <person name="Touchon M."/>
            <person name="Duchaud E."/>
        </authorList>
    </citation>
    <scope>NUCLEOTIDE SEQUENCE [LARGE SCALE GENOMIC DNA]</scope>
    <source>
        <strain evidence="3">DSM 17447 / CIP 109464 / GPTSA100-9</strain>
    </source>
</reference>
<accession>H8XTL7</accession>
<dbReference type="Pfam" id="PF04127">
    <property type="entry name" value="DFP"/>
    <property type="match status" value="1"/>
</dbReference>
<dbReference type="RefSeq" id="WP_014388716.1">
    <property type="nucleotide sequence ID" value="NC_017025.1"/>
</dbReference>
<dbReference type="AlphaFoldDB" id="H8XTL7"/>
<dbReference type="InterPro" id="IPR035929">
    <property type="entry name" value="CoaB-like_sf"/>
</dbReference>
<evidence type="ECO:0000313" key="3">
    <source>
        <dbReference type="Proteomes" id="UP000007599"/>
    </source>
</evidence>
<dbReference type="OrthoDB" id="9802554at2"/>
<dbReference type="SUPFAM" id="SSF102645">
    <property type="entry name" value="CoaB-like"/>
    <property type="match status" value="1"/>
</dbReference>
<keyword evidence="2" id="KW-0436">Ligase</keyword>
<feature type="domain" description="DNA/pantothenate metabolism flavoprotein C-terminal" evidence="1">
    <location>
        <begin position="5"/>
        <end position="215"/>
    </location>
</feature>